<dbReference type="PANTHER" id="PTHR43201">
    <property type="entry name" value="ACYL-COA SYNTHETASE"/>
    <property type="match status" value="1"/>
</dbReference>
<dbReference type="PROSITE" id="PS00455">
    <property type="entry name" value="AMP_BINDING"/>
    <property type="match status" value="1"/>
</dbReference>
<evidence type="ECO:0000259" key="3">
    <source>
        <dbReference type="Pfam" id="PF00501"/>
    </source>
</evidence>
<dbReference type="Proteomes" id="UP000276055">
    <property type="component" value="Unassembled WGS sequence"/>
</dbReference>
<reference evidence="5 6" key="1">
    <citation type="submission" date="2018-10" db="EMBL/GenBank/DDBJ databases">
        <title>Genomic Encyclopedia of Type Strains, Phase IV (KMG-IV): sequencing the most valuable type-strain genomes for metagenomic binning, comparative biology and taxonomic classification.</title>
        <authorList>
            <person name="Goeker M."/>
        </authorList>
    </citation>
    <scope>NUCLEOTIDE SEQUENCE [LARGE SCALE GENOMIC DNA]</scope>
    <source>
        <strain evidence="5 6">DSM 25586</strain>
    </source>
</reference>
<dbReference type="InterPro" id="IPR000873">
    <property type="entry name" value="AMP-dep_synth/lig_dom"/>
</dbReference>
<comment type="similarity">
    <text evidence="1">Belongs to the ATP-dependent AMP-binding enzyme family.</text>
</comment>
<evidence type="ECO:0000256" key="2">
    <source>
        <dbReference type="ARBA" id="ARBA00022598"/>
    </source>
</evidence>
<dbReference type="GO" id="GO:0006631">
    <property type="term" value="P:fatty acid metabolic process"/>
    <property type="evidence" value="ECO:0007669"/>
    <property type="project" value="TreeGrafter"/>
</dbReference>
<proteinExistence type="inferred from homology"/>
<dbReference type="InterPro" id="IPR045851">
    <property type="entry name" value="AMP-bd_C_sf"/>
</dbReference>
<protein>
    <submittedName>
        <fullName evidence="5">Acyl-CoA synthetase (AMP-forming)/AMP-acid ligase II</fullName>
    </submittedName>
</protein>
<feature type="domain" description="AMP-dependent synthetase/ligase" evidence="3">
    <location>
        <begin position="133"/>
        <end position="350"/>
    </location>
</feature>
<gene>
    <name evidence="5" type="ORF">C8D78_0678</name>
</gene>
<dbReference type="SUPFAM" id="SSF56801">
    <property type="entry name" value="Acetyl-CoA synthetase-like"/>
    <property type="match status" value="1"/>
</dbReference>
<dbReference type="GO" id="GO:0031956">
    <property type="term" value="F:medium-chain fatty acid-CoA ligase activity"/>
    <property type="evidence" value="ECO:0007669"/>
    <property type="project" value="TreeGrafter"/>
</dbReference>
<evidence type="ECO:0000313" key="5">
    <source>
        <dbReference type="EMBL" id="RKR30353.1"/>
    </source>
</evidence>
<comment type="caution">
    <text evidence="5">The sequence shown here is derived from an EMBL/GenBank/DDBJ whole genome shotgun (WGS) entry which is preliminary data.</text>
</comment>
<evidence type="ECO:0000259" key="4">
    <source>
        <dbReference type="Pfam" id="PF13193"/>
    </source>
</evidence>
<evidence type="ECO:0000313" key="6">
    <source>
        <dbReference type="Proteomes" id="UP000276055"/>
    </source>
</evidence>
<organism evidence="5 6">
    <name type="scientific">Arthrobacter oryzae</name>
    <dbReference type="NCBI Taxonomy" id="409290"/>
    <lineage>
        <taxon>Bacteria</taxon>
        <taxon>Bacillati</taxon>
        <taxon>Actinomycetota</taxon>
        <taxon>Actinomycetes</taxon>
        <taxon>Micrococcales</taxon>
        <taxon>Micrococcaceae</taxon>
        <taxon>Arthrobacter</taxon>
    </lineage>
</organism>
<dbReference type="InterPro" id="IPR042099">
    <property type="entry name" value="ANL_N_sf"/>
</dbReference>
<dbReference type="EMBL" id="RBIR01000001">
    <property type="protein sequence ID" value="RKR30353.1"/>
    <property type="molecule type" value="Genomic_DNA"/>
</dbReference>
<accession>A0A495FMA9</accession>
<dbReference type="Pfam" id="PF00501">
    <property type="entry name" value="AMP-binding"/>
    <property type="match status" value="1"/>
</dbReference>
<evidence type="ECO:0000256" key="1">
    <source>
        <dbReference type="ARBA" id="ARBA00006432"/>
    </source>
</evidence>
<dbReference type="Gene3D" id="3.30.300.30">
    <property type="match status" value="1"/>
</dbReference>
<dbReference type="AlphaFoldDB" id="A0A495FMA9"/>
<dbReference type="Pfam" id="PF13193">
    <property type="entry name" value="AMP-binding_C"/>
    <property type="match status" value="1"/>
</dbReference>
<dbReference type="InterPro" id="IPR020845">
    <property type="entry name" value="AMP-binding_CS"/>
</dbReference>
<sequence length="494" mass="51978">MQSQYRAQAAGIAGNGKVGAMPFLDRLQRWADDRPDETAVVVAGTRLTWGRLRDQAAALVPAAPAVTVLSEHNSIRFAVEFAAAVAGGRQCAVLDPAWPVQLQDALTARIAGVGHAGPDPARTPVLTRGTDLVDGPPEASFLIGLTSGTTSVPKAFTRSRRSWQESFDASIEFFGLTQADKTLAPGPLAASLNLYALAECLYAGAEFHTLDHFDVGAAHAAVSHDGITRLVLVPTTLRLLSERGLAGGVDASGISSIICAGSKLDARTLEAARRWAPNATIFEYYGASELSFVSGAGLRPGEAAEPGGTGIGKPFPGVDIRILDDRGAELPDGGDGNICVRSGMVSNGYLWGDDGEALRCFDGWYTVGDQGYLSDGTLHMLGRRSDMIITAGTNVYPHEVEMALASVPGVAAAVAAGMADDLRGQRVVAAVVPSHGAVTATQLKSGIEDVLARNKRPLEYFALAELPLTDRGKISRQLLLDWVNGNDSRIRRLG</sequence>
<name>A0A495FMA9_9MICC</name>
<keyword evidence="2 5" id="KW-0436">Ligase</keyword>
<dbReference type="Gene3D" id="3.40.50.12780">
    <property type="entry name" value="N-terminal domain of ligase-like"/>
    <property type="match status" value="1"/>
</dbReference>
<dbReference type="PANTHER" id="PTHR43201:SF5">
    <property type="entry name" value="MEDIUM-CHAIN ACYL-COA LIGASE ACSF2, MITOCHONDRIAL"/>
    <property type="match status" value="1"/>
</dbReference>
<dbReference type="InterPro" id="IPR025110">
    <property type="entry name" value="AMP-bd_C"/>
</dbReference>
<feature type="domain" description="AMP-binding enzyme C-terminal" evidence="4">
    <location>
        <begin position="399"/>
        <end position="473"/>
    </location>
</feature>